<feature type="compositionally biased region" description="Low complexity" evidence="16">
    <location>
        <begin position="710"/>
        <end position="750"/>
    </location>
</feature>
<feature type="compositionally biased region" description="Pro residues" evidence="16">
    <location>
        <begin position="478"/>
        <end position="489"/>
    </location>
</feature>
<evidence type="ECO:0000256" key="17">
    <source>
        <dbReference type="SAM" id="Phobius"/>
    </source>
</evidence>
<feature type="region of interest" description="Disordered" evidence="16">
    <location>
        <begin position="385"/>
        <end position="422"/>
    </location>
</feature>
<dbReference type="InterPro" id="IPR013083">
    <property type="entry name" value="Znf_RING/FYVE/PHD"/>
</dbReference>
<evidence type="ECO:0000256" key="9">
    <source>
        <dbReference type="ARBA" id="ARBA00022771"/>
    </source>
</evidence>
<comment type="pathway">
    <text evidence="3">Protein modification; protein ubiquitination.</text>
</comment>
<evidence type="ECO:0000256" key="3">
    <source>
        <dbReference type="ARBA" id="ARBA00004906"/>
    </source>
</evidence>
<dbReference type="SUPFAM" id="SSF57850">
    <property type="entry name" value="RING/U-box"/>
    <property type="match status" value="1"/>
</dbReference>
<keyword evidence="13 17" id="KW-1133">Transmembrane helix</keyword>
<comment type="caution">
    <text evidence="19">The sequence shown here is derived from an EMBL/GenBank/DDBJ whole genome shotgun (WGS) entry which is preliminary data.</text>
</comment>
<proteinExistence type="inferred from homology"/>
<name>A0A8H7NY63_9APHY</name>
<feature type="compositionally biased region" description="Low complexity" evidence="16">
    <location>
        <begin position="627"/>
        <end position="643"/>
    </location>
</feature>
<dbReference type="PANTHER" id="PTHR22763">
    <property type="entry name" value="RING ZINC FINGER PROTEIN"/>
    <property type="match status" value="1"/>
</dbReference>
<reference evidence="19" key="1">
    <citation type="submission" date="2020-11" db="EMBL/GenBank/DDBJ databases">
        <authorList>
            <person name="Koelle M."/>
            <person name="Horta M.A.C."/>
            <person name="Nowrousian M."/>
            <person name="Ohm R.A."/>
            <person name="Benz P."/>
            <person name="Pilgard A."/>
        </authorList>
    </citation>
    <scope>NUCLEOTIDE SEQUENCE</scope>
    <source>
        <strain evidence="19">FPRL280</strain>
    </source>
</reference>
<dbReference type="AlphaFoldDB" id="A0A8H7NY63"/>
<dbReference type="GO" id="GO:0008270">
    <property type="term" value="F:zinc ion binding"/>
    <property type="evidence" value="ECO:0007669"/>
    <property type="project" value="UniProtKB-KW"/>
</dbReference>
<dbReference type="Proteomes" id="UP000639403">
    <property type="component" value="Unassembled WGS sequence"/>
</dbReference>
<feature type="compositionally biased region" description="Polar residues" evidence="16">
    <location>
        <begin position="886"/>
        <end position="895"/>
    </location>
</feature>
<dbReference type="InterPro" id="IPR050731">
    <property type="entry name" value="HRD1_E3_ubiq-ligases"/>
</dbReference>
<feature type="compositionally biased region" description="Low complexity" evidence="16">
    <location>
        <begin position="510"/>
        <end position="558"/>
    </location>
</feature>
<feature type="region of interest" description="Disordered" evidence="16">
    <location>
        <begin position="478"/>
        <end position="579"/>
    </location>
</feature>
<evidence type="ECO:0000256" key="2">
    <source>
        <dbReference type="ARBA" id="ARBA00004477"/>
    </source>
</evidence>
<evidence type="ECO:0000256" key="6">
    <source>
        <dbReference type="ARBA" id="ARBA00022679"/>
    </source>
</evidence>
<evidence type="ECO:0000313" key="20">
    <source>
        <dbReference type="Proteomes" id="UP000639403"/>
    </source>
</evidence>
<dbReference type="InterPro" id="IPR058051">
    <property type="entry name" value="Znf_RING_synoviolin"/>
</dbReference>
<evidence type="ECO:0000256" key="10">
    <source>
        <dbReference type="ARBA" id="ARBA00022786"/>
    </source>
</evidence>
<evidence type="ECO:0000256" key="7">
    <source>
        <dbReference type="ARBA" id="ARBA00022692"/>
    </source>
</evidence>
<dbReference type="UniPathway" id="UPA00143"/>
<keyword evidence="9 15" id="KW-0863">Zinc-finger</keyword>
<protein>
    <recommendedName>
        <fullName evidence="5">RING-type E3 ubiquitin transferase</fullName>
        <ecNumber evidence="5">2.3.2.27</ecNumber>
    </recommendedName>
</protein>
<feature type="compositionally biased region" description="Polar residues" evidence="16">
    <location>
        <begin position="387"/>
        <end position="399"/>
    </location>
</feature>
<keyword evidence="8" id="KW-0479">Metal-binding</keyword>
<evidence type="ECO:0000256" key="12">
    <source>
        <dbReference type="ARBA" id="ARBA00022833"/>
    </source>
</evidence>
<feature type="region of interest" description="Disordered" evidence="16">
    <location>
        <begin position="592"/>
        <end position="677"/>
    </location>
</feature>
<organism evidence="19 20">
    <name type="scientific">Rhodonia placenta</name>
    <dbReference type="NCBI Taxonomy" id="104341"/>
    <lineage>
        <taxon>Eukaryota</taxon>
        <taxon>Fungi</taxon>
        <taxon>Dikarya</taxon>
        <taxon>Basidiomycota</taxon>
        <taxon>Agaricomycotina</taxon>
        <taxon>Agaricomycetes</taxon>
        <taxon>Polyporales</taxon>
        <taxon>Adustoporiaceae</taxon>
        <taxon>Rhodonia</taxon>
    </lineage>
</organism>
<keyword evidence="14 17" id="KW-0472">Membrane</keyword>
<keyword evidence="11" id="KW-0256">Endoplasmic reticulum</keyword>
<dbReference type="InterPro" id="IPR057992">
    <property type="entry name" value="TPR_SYVN1_N"/>
</dbReference>
<feature type="transmembrane region" description="Helical" evidence="17">
    <location>
        <begin position="240"/>
        <end position="269"/>
    </location>
</feature>
<dbReference type="GO" id="GO:0061630">
    <property type="term" value="F:ubiquitin protein ligase activity"/>
    <property type="evidence" value="ECO:0007669"/>
    <property type="project" value="UniProtKB-EC"/>
</dbReference>
<feature type="transmembrane region" description="Helical" evidence="17">
    <location>
        <begin position="62"/>
        <end position="80"/>
    </location>
</feature>
<gene>
    <name evidence="19" type="ORF">IEO21_07587</name>
</gene>
<dbReference type="EC" id="2.3.2.27" evidence="5"/>
<dbReference type="GO" id="GO:0043161">
    <property type="term" value="P:proteasome-mediated ubiquitin-dependent protein catabolic process"/>
    <property type="evidence" value="ECO:0007669"/>
    <property type="project" value="TreeGrafter"/>
</dbReference>
<keyword evidence="10" id="KW-0833">Ubl conjugation pathway</keyword>
<comment type="subcellular location">
    <subcellularLocation>
        <location evidence="2">Endoplasmic reticulum membrane</location>
        <topology evidence="2">Multi-pass membrane protein</topology>
    </subcellularLocation>
</comment>
<reference evidence="19" key="2">
    <citation type="journal article" name="Front. Microbiol.">
        <title>Degradative Capacity of Two Strains of Rhodonia placenta: From Phenotype to Genotype.</title>
        <authorList>
            <person name="Kolle M."/>
            <person name="Horta M.A.C."/>
            <person name="Nowrousian M."/>
            <person name="Ohm R.A."/>
            <person name="Benz J.P."/>
            <person name="Pilgard A."/>
        </authorList>
    </citation>
    <scope>NUCLEOTIDE SEQUENCE</scope>
    <source>
        <strain evidence="19">FPRL280</strain>
    </source>
</reference>
<evidence type="ECO:0000256" key="13">
    <source>
        <dbReference type="ARBA" id="ARBA00022989"/>
    </source>
</evidence>
<evidence type="ECO:0000313" key="19">
    <source>
        <dbReference type="EMBL" id="KAF9809089.1"/>
    </source>
</evidence>
<evidence type="ECO:0000256" key="11">
    <source>
        <dbReference type="ARBA" id="ARBA00022824"/>
    </source>
</evidence>
<evidence type="ECO:0000256" key="1">
    <source>
        <dbReference type="ARBA" id="ARBA00000900"/>
    </source>
</evidence>
<sequence>MPIHDVVRQRLQPFTSAVTSNRILLYSVFGTAALVGTVANACRTYSNFYSVTIYLSRSSRSVLVLANFGLLVGLLCGRVMQRLFFGPLQPREVERLYDQTWIFVTESLLAFTIFRDDFDIPFVLMFGFLLFVKCFHWLMADRVETMDQTTYPGPPLIFHIRMNLLFTLLTSIDFVMFVLAVESTLNYGVGGMVLFASEYAILLASAMNSIARYILSVVDLRRARSRGGENAPPMENKSMYVFYIELITDFLKLVTYLTFFMLILTFYGLPLNIVRDVYLTARSFITRLRALIRYHNATRDMDRRYPNATEAELAQMSDRTCIICREEMVSRIPAPNGAEAPAAPPQDGPNMTPKKLPCGHIFHFQCLRSWLERQQSCPTCRRPVLETTPNPRNQPQAQGRQGGVGPGIAPQPGQQPGGGAGGWLGRVFGAQQQQPLQGQFVHGQFVPAGAPQQPQQPQPQVGWVAPAPVWFPVYAQPPPPQHLQQPPPFRGFYGPGGVWQPWGMDPQWFGNAQQQQPALAPAGLQQPAPANAGHQQSPQQQGGSGAASTTASGTSGRSQDARQPPVSASTTMPATSEHVPAARNAAALAALRRRGQPAPTPTSSSVVRDASTSDRTGQTGAPGDPVATPSPTTTSAQGSPAPSEGERGRSSSSQPGANDVTRPQIPSLIPLCDMAHAGPSMRPPAYVQPYPSFQAHYTPYFRNPAQQTRPPQGSSQQQPGSSRVASQSGQSQPSAPRYPRTAASASATRTQLAQLPPTLTDEQLARLDRLTRDAIDERLRVLEGVSGAVHRCIEELTRLRSVLPASATLGSMQGQGQERVAPGAAAATPSLPVAGPSASQGNEPTSMTALSAADPALTAGSLASALVSGSGESADRGDALAGAEITSHSIVQSEQEVSEGTVEQ</sequence>
<evidence type="ECO:0000256" key="16">
    <source>
        <dbReference type="SAM" id="MobiDB-lite"/>
    </source>
</evidence>
<feature type="transmembrane region" description="Helical" evidence="17">
    <location>
        <begin position="23"/>
        <end position="42"/>
    </location>
</feature>
<dbReference type="GO" id="GO:0005789">
    <property type="term" value="C:endoplasmic reticulum membrane"/>
    <property type="evidence" value="ECO:0007669"/>
    <property type="project" value="UniProtKB-SubCell"/>
</dbReference>
<dbReference type="CDD" id="cd16479">
    <property type="entry name" value="RING-H2_synoviolin"/>
    <property type="match status" value="1"/>
</dbReference>
<feature type="compositionally biased region" description="Polar residues" evidence="16">
    <location>
        <begin position="837"/>
        <end position="849"/>
    </location>
</feature>
<feature type="region of interest" description="Disordered" evidence="16">
    <location>
        <begin position="813"/>
        <end position="852"/>
    </location>
</feature>
<comment type="similarity">
    <text evidence="4">Belongs to the HRD1 family.</text>
</comment>
<dbReference type="PANTHER" id="PTHR22763:SF184">
    <property type="entry name" value="E3 UBIQUITIN-PROTEIN LIGASE SYNOVIOLIN"/>
    <property type="match status" value="1"/>
</dbReference>
<evidence type="ECO:0000256" key="15">
    <source>
        <dbReference type="PROSITE-ProRule" id="PRU00175"/>
    </source>
</evidence>
<dbReference type="EMBL" id="JADOXO010000220">
    <property type="protein sequence ID" value="KAF9809089.1"/>
    <property type="molecule type" value="Genomic_DNA"/>
</dbReference>
<feature type="region of interest" description="Disordered" evidence="16">
    <location>
        <begin position="866"/>
        <end position="904"/>
    </location>
</feature>
<accession>A0A8H7NY63</accession>
<dbReference type="GO" id="GO:0036503">
    <property type="term" value="P:ERAD pathway"/>
    <property type="evidence" value="ECO:0007669"/>
    <property type="project" value="TreeGrafter"/>
</dbReference>
<feature type="transmembrane region" description="Helical" evidence="17">
    <location>
        <begin position="160"/>
        <end position="179"/>
    </location>
</feature>
<evidence type="ECO:0000256" key="4">
    <source>
        <dbReference type="ARBA" id="ARBA00010089"/>
    </source>
</evidence>
<feature type="transmembrane region" description="Helical" evidence="17">
    <location>
        <begin position="199"/>
        <end position="220"/>
    </location>
</feature>
<feature type="region of interest" description="Disordered" evidence="16">
    <location>
        <begin position="702"/>
        <end position="759"/>
    </location>
</feature>
<keyword evidence="12" id="KW-0862">Zinc</keyword>
<dbReference type="SMART" id="SM00184">
    <property type="entry name" value="RING"/>
    <property type="match status" value="1"/>
</dbReference>
<comment type="catalytic activity">
    <reaction evidence="1">
        <text>S-ubiquitinyl-[E2 ubiquitin-conjugating enzyme]-L-cysteine + [acceptor protein]-L-lysine = [E2 ubiquitin-conjugating enzyme]-L-cysteine + N(6)-ubiquitinyl-[acceptor protein]-L-lysine.</text>
        <dbReference type="EC" id="2.3.2.27"/>
    </reaction>
</comment>
<keyword evidence="6" id="KW-0808">Transferase</keyword>
<dbReference type="Pfam" id="PF25563">
    <property type="entry name" value="TPR_SYVN1_N"/>
    <property type="match status" value="1"/>
</dbReference>
<evidence type="ECO:0000256" key="14">
    <source>
        <dbReference type="ARBA" id="ARBA00023136"/>
    </source>
</evidence>
<evidence type="ECO:0000256" key="8">
    <source>
        <dbReference type="ARBA" id="ARBA00022723"/>
    </source>
</evidence>
<feature type="domain" description="RING-type" evidence="18">
    <location>
        <begin position="321"/>
        <end position="381"/>
    </location>
</feature>
<dbReference type="GO" id="GO:0016567">
    <property type="term" value="P:protein ubiquitination"/>
    <property type="evidence" value="ECO:0007669"/>
    <property type="project" value="UniProtKB-UniPathway"/>
</dbReference>
<evidence type="ECO:0000256" key="5">
    <source>
        <dbReference type="ARBA" id="ARBA00012483"/>
    </source>
</evidence>
<keyword evidence="7 17" id="KW-0812">Transmembrane</keyword>
<evidence type="ECO:0000259" key="18">
    <source>
        <dbReference type="PROSITE" id="PS50089"/>
    </source>
</evidence>
<dbReference type="InterPro" id="IPR024766">
    <property type="entry name" value="Znf_RING_H2"/>
</dbReference>
<feature type="transmembrane region" description="Helical" evidence="17">
    <location>
        <begin position="120"/>
        <end position="139"/>
    </location>
</feature>
<dbReference type="Pfam" id="PF12678">
    <property type="entry name" value="zf-rbx1"/>
    <property type="match status" value="1"/>
</dbReference>
<dbReference type="InterPro" id="IPR001841">
    <property type="entry name" value="Znf_RING"/>
</dbReference>
<dbReference type="PROSITE" id="PS50089">
    <property type="entry name" value="ZF_RING_2"/>
    <property type="match status" value="1"/>
</dbReference>
<dbReference type="Gene3D" id="3.30.40.10">
    <property type="entry name" value="Zinc/RING finger domain, C3HC4 (zinc finger)"/>
    <property type="match status" value="1"/>
</dbReference>